<name>A0ABV6J177_9PROT</name>
<evidence type="ECO:0000313" key="2">
    <source>
        <dbReference type="Proteomes" id="UP001589789"/>
    </source>
</evidence>
<keyword evidence="2" id="KW-1185">Reference proteome</keyword>
<reference evidence="1 2" key="1">
    <citation type="submission" date="2024-09" db="EMBL/GenBank/DDBJ databases">
        <authorList>
            <person name="Sun Q."/>
            <person name="Mori K."/>
        </authorList>
    </citation>
    <scope>NUCLEOTIDE SEQUENCE [LARGE SCALE GENOMIC DNA]</scope>
    <source>
        <strain evidence="1 2">CCM 7468</strain>
    </source>
</reference>
<accession>A0ABV6J177</accession>
<dbReference type="RefSeq" id="WP_377057051.1">
    <property type="nucleotide sequence ID" value="NZ_JBHLVZ010000114.1"/>
</dbReference>
<proteinExistence type="predicted"/>
<protein>
    <submittedName>
        <fullName evidence="1">Uncharacterized protein</fullName>
    </submittedName>
</protein>
<dbReference type="EMBL" id="JBHLVZ010000114">
    <property type="protein sequence ID" value="MFC0389567.1"/>
    <property type="molecule type" value="Genomic_DNA"/>
</dbReference>
<sequence>MIRSLARQPFLTLRALLMRAFPRTPRPPRQSEIESALLRAMGGL</sequence>
<gene>
    <name evidence="1" type="ORF">ACFFIC_29065</name>
</gene>
<evidence type="ECO:0000313" key="1">
    <source>
        <dbReference type="EMBL" id="MFC0389567.1"/>
    </source>
</evidence>
<organism evidence="1 2">
    <name type="scientific">Muricoccus vinaceus</name>
    <dbReference type="NCBI Taxonomy" id="424704"/>
    <lineage>
        <taxon>Bacteria</taxon>
        <taxon>Pseudomonadati</taxon>
        <taxon>Pseudomonadota</taxon>
        <taxon>Alphaproteobacteria</taxon>
        <taxon>Acetobacterales</taxon>
        <taxon>Roseomonadaceae</taxon>
        <taxon>Muricoccus</taxon>
    </lineage>
</organism>
<comment type="caution">
    <text evidence="1">The sequence shown here is derived from an EMBL/GenBank/DDBJ whole genome shotgun (WGS) entry which is preliminary data.</text>
</comment>
<dbReference type="Proteomes" id="UP001589789">
    <property type="component" value="Unassembled WGS sequence"/>
</dbReference>